<gene>
    <name evidence="1" type="ORF">DPMN_155935</name>
</gene>
<dbReference type="AlphaFoldDB" id="A0A9D4FUM9"/>
<proteinExistence type="predicted"/>
<sequence>MQLRSGELQIEWFCIGCQNPPLNTTADGDEPPPPLETRSRHSEILRKRTYDTGITLPYQMCHSI</sequence>
<dbReference type="EMBL" id="JAIWYP010000007">
    <property type="protein sequence ID" value="KAH3802262.1"/>
    <property type="molecule type" value="Genomic_DNA"/>
</dbReference>
<organism evidence="1 2">
    <name type="scientific">Dreissena polymorpha</name>
    <name type="common">Zebra mussel</name>
    <name type="synonym">Mytilus polymorpha</name>
    <dbReference type="NCBI Taxonomy" id="45954"/>
    <lineage>
        <taxon>Eukaryota</taxon>
        <taxon>Metazoa</taxon>
        <taxon>Spiralia</taxon>
        <taxon>Lophotrochozoa</taxon>
        <taxon>Mollusca</taxon>
        <taxon>Bivalvia</taxon>
        <taxon>Autobranchia</taxon>
        <taxon>Heteroconchia</taxon>
        <taxon>Euheterodonta</taxon>
        <taxon>Imparidentia</taxon>
        <taxon>Neoheterodontei</taxon>
        <taxon>Myida</taxon>
        <taxon>Dreissenoidea</taxon>
        <taxon>Dreissenidae</taxon>
        <taxon>Dreissena</taxon>
    </lineage>
</organism>
<reference evidence="1" key="1">
    <citation type="journal article" date="2019" name="bioRxiv">
        <title>The Genome of the Zebra Mussel, Dreissena polymorpha: A Resource for Invasive Species Research.</title>
        <authorList>
            <person name="McCartney M.A."/>
            <person name="Auch B."/>
            <person name="Kono T."/>
            <person name="Mallez S."/>
            <person name="Zhang Y."/>
            <person name="Obille A."/>
            <person name="Becker A."/>
            <person name="Abrahante J.E."/>
            <person name="Garbe J."/>
            <person name="Badalamenti J.P."/>
            <person name="Herman A."/>
            <person name="Mangelson H."/>
            <person name="Liachko I."/>
            <person name="Sullivan S."/>
            <person name="Sone E.D."/>
            <person name="Koren S."/>
            <person name="Silverstein K.A.T."/>
            <person name="Beckman K.B."/>
            <person name="Gohl D.M."/>
        </authorList>
    </citation>
    <scope>NUCLEOTIDE SEQUENCE</scope>
    <source>
        <strain evidence="1">Duluth1</strain>
        <tissue evidence="1">Whole animal</tissue>
    </source>
</reference>
<keyword evidence="2" id="KW-1185">Reference proteome</keyword>
<protein>
    <submittedName>
        <fullName evidence="1">Uncharacterized protein</fullName>
    </submittedName>
</protein>
<evidence type="ECO:0000313" key="2">
    <source>
        <dbReference type="Proteomes" id="UP000828390"/>
    </source>
</evidence>
<comment type="caution">
    <text evidence="1">The sequence shown here is derived from an EMBL/GenBank/DDBJ whole genome shotgun (WGS) entry which is preliminary data.</text>
</comment>
<evidence type="ECO:0000313" key="1">
    <source>
        <dbReference type="EMBL" id="KAH3802262.1"/>
    </source>
</evidence>
<dbReference type="Proteomes" id="UP000828390">
    <property type="component" value="Unassembled WGS sequence"/>
</dbReference>
<name>A0A9D4FUM9_DREPO</name>
<reference evidence="1" key="2">
    <citation type="submission" date="2020-11" db="EMBL/GenBank/DDBJ databases">
        <authorList>
            <person name="McCartney M.A."/>
            <person name="Auch B."/>
            <person name="Kono T."/>
            <person name="Mallez S."/>
            <person name="Becker A."/>
            <person name="Gohl D.M."/>
            <person name="Silverstein K.A.T."/>
            <person name="Koren S."/>
            <person name="Bechman K.B."/>
            <person name="Herman A."/>
            <person name="Abrahante J.E."/>
            <person name="Garbe J."/>
        </authorList>
    </citation>
    <scope>NUCLEOTIDE SEQUENCE</scope>
    <source>
        <strain evidence="1">Duluth1</strain>
        <tissue evidence="1">Whole animal</tissue>
    </source>
</reference>
<accession>A0A9D4FUM9</accession>